<protein>
    <submittedName>
        <fullName evidence="2">Uncharacterized protein</fullName>
    </submittedName>
</protein>
<evidence type="ECO:0000313" key="2">
    <source>
        <dbReference type="EMBL" id="RTG80808.1"/>
    </source>
</evidence>
<dbReference type="AlphaFoldDB" id="A0A430PZL8"/>
<accession>A0A430PZL8</accession>
<reference evidence="2 3" key="1">
    <citation type="journal article" date="2019" name="PLoS Pathog.">
        <title>Genome sequence of the bovine parasite Schistosoma bovis Tanzania.</title>
        <authorList>
            <person name="Oey H."/>
            <person name="Zakrzewski M."/>
            <person name="Gobert G."/>
            <person name="Gravermann K."/>
            <person name="Stoye J."/>
            <person name="Jones M."/>
            <person name="Mcmanus D."/>
            <person name="Krause L."/>
        </authorList>
    </citation>
    <scope>NUCLEOTIDE SEQUENCE [LARGE SCALE GENOMIC DNA]</scope>
    <source>
        <strain evidence="2 3">TAN1997</strain>
    </source>
</reference>
<evidence type="ECO:0000256" key="1">
    <source>
        <dbReference type="SAM" id="Coils"/>
    </source>
</evidence>
<keyword evidence="1" id="KW-0175">Coiled coil</keyword>
<comment type="caution">
    <text evidence="2">The sequence shown here is derived from an EMBL/GenBank/DDBJ whole genome shotgun (WGS) entry which is preliminary data.</text>
</comment>
<dbReference type="STRING" id="6184.A0A430PZL8"/>
<proteinExistence type="predicted"/>
<feature type="non-terminal residue" evidence="2">
    <location>
        <position position="1"/>
    </location>
</feature>
<gene>
    <name evidence="2" type="ORF">DC041_0004258</name>
</gene>
<feature type="coiled-coil region" evidence="1">
    <location>
        <begin position="34"/>
        <end position="61"/>
    </location>
</feature>
<dbReference type="Proteomes" id="UP000290809">
    <property type="component" value="Unassembled WGS sequence"/>
</dbReference>
<organism evidence="2 3">
    <name type="scientific">Schistosoma bovis</name>
    <name type="common">Blood fluke</name>
    <dbReference type="NCBI Taxonomy" id="6184"/>
    <lineage>
        <taxon>Eukaryota</taxon>
        <taxon>Metazoa</taxon>
        <taxon>Spiralia</taxon>
        <taxon>Lophotrochozoa</taxon>
        <taxon>Platyhelminthes</taxon>
        <taxon>Trematoda</taxon>
        <taxon>Digenea</taxon>
        <taxon>Strigeidida</taxon>
        <taxon>Schistosomatoidea</taxon>
        <taxon>Schistosomatidae</taxon>
        <taxon>Schistosoma</taxon>
    </lineage>
</organism>
<evidence type="ECO:0000313" key="3">
    <source>
        <dbReference type="Proteomes" id="UP000290809"/>
    </source>
</evidence>
<name>A0A430PZL8_SCHBO</name>
<sequence length="208" mass="24510">YQLVLPPLVADKCTVSQQKCDFTNILQRLTSRRKEKHKDRLRQWHEKLSEISQDIENQVKECCETTADLLNTSWERQNQILNANQSDEAFTKIPHYEEHIVVQNLPFSVDPILLESDYQLVLPPLVADKCTVSQQKCDFTNILQRLTSRRKEKHKDRLRKWHEKLSEISQDIESQVKECCETTADLLNTSWERQNQILNANQSDEIIH</sequence>
<keyword evidence="3" id="KW-1185">Reference proteome</keyword>
<dbReference type="EMBL" id="QMKO01003843">
    <property type="protein sequence ID" value="RTG80808.1"/>
    <property type="molecule type" value="Genomic_DNA"/>
</dbReference>